<evidence type="ECO:0000313" key="1">
    <source>
        <dbReference type="EMBL" id="QPZ39755.1"/>
    </source>
</evidence>
<gene>
    <name evidence="1" type="ORF">HCR76_06880</name>
</gene>
<evidence type="ECO:0000313" key="2">
    <source>
        <dbReference type="Proteomes" id="UP000662814"/>
    </source>
</evidence>
<organism evidence="1 2">
    <name type="scientific">Paramicrobacterium chengjingii</name>
    <dbReference type="NCBI Taxonomy" id="2769067"/>
    <lineage>
        <taxon>Bacteria</taxon>
        <taxon>Bacillati</taxon>
        <taxon>Actinomycetota</taxon>
        <taxon>Actinomycetes</taxon>
        <taxon>Micrococcales</taxon>
        <taxon>Microbacteriaceae</taxon>
        <taxon>Paramicrobacterium</taxon>
    </lineage>
</organism>
<keyword evidence="2" id="KW-1185">Reference proteome</keyword>
<dbReference type="Proteomes" id="UP000662814">
    <property type="component" value="Chromosome"/>
</dbReference>
<reference evidence="1 2" key="1">
    <citation type="submission" date="2020-12" db="EMBL/GenBank/DDBJ databases">
        <title>Microbacterium sp. HY060.</title>
        <authorList>
            <person name="Zhou J."/>
        </authorList>
    </citation>
    <scope>NUCLEOTIDE SEQUENCE [LARGE SCALE GENOMIC DNA]</scope>
    <source>
        <strain evidence="1 2">HY60</strain>
    </source>
</reference>
<dbReference type="RefSeq" id="WP_166989448.1">
    <property type="nucleotide sequence ID" value="NZ_CP061169.1"/>
</dbReference>
<proteinExistence type="predicted"/>
<accession>A0ABX6YM21</accession>
<dbReference type="EMBL" id="CP061169">
    <property type="protein sequence ID" value="QPZ39755.1"/>
    <property type="molecule type" value="Genomic_DNA"/>
</dbReference>
<sequence length="125" mass="13491">MAMTIDYIISGDPESAKAVIREALASQGFDVEVEPSGRWNVARGSKKATMFLGALAGKNQRFTYGLYFYDHNGQLLARLMRETGSGAMGGVIGVSRANNVFTEVDQAVGELLTQRGILVSSSRQD</sequence>
<protein>
    <submittedName>
        <fullName evidence="1">Uncharacterized protein</fullName>
    </submittedName>
</protein>
<name>A0ABX6YM21_9MICO</name>